<sequence>LSRNKDNGSSCYHKLIQDITDLSSYNEISVETSKVLPILHFLAIEIEETNKFDFREISFSIISSYRLKVLAKGL</sequence>
<keyword evidence="2" id="KW-1185">Reference proteome</keyword>
<dbReference type="EMBL" id="CAJVPP010003431">
    <property type="protein sequence ID" value="CAG8629133.1"/>
    <property type="molecule type" value="Genomic_DNA"/>
</dbReference>
<name>A0A9N9GRU5_FUNMO</name>
<dbReference type="Proteomes" id="UP000789375">
    <property type="component" value="Unassembled WGS sequence"/>
</dbReference>
<dbReference type="AlphaFoldDB" id="A0A9N9GRU5"/>
<accession>A0A9N9GRU5</accession>
<evidence type="ECO:0000313" key="1">
    <source>
        <dbReference type="EMBL" id="CAG8629133.1"/>
    </source>
</evidence>
<reference evidence="1" key="1">
    <citation type="submission" date="2021-06" db="EMBL/GenBank/DDBJ databases">
        <authorList>
            <person name="Kallberg Y."/>
            <person name="Tangrot J."/>
            <person name="Rosling A."/>
        </authorList>
    </citation>
    <scope>NUCLEOTIDE SEQUENCE</scope>
    <source>
        <strain evidence="1">87-6 pot B 2015</strain>
    </source>
</reference>
<feature type="non-terminal residue" evidence="1">
    <location>
        <position position="74"/>
    </location>
</feature>
<protein>
    <submittedName>
        <fullName evidence="1">2876_t:CDS:1</fullName>
    </submittedName>
</protein>
<proteinExistence type="predicted"/>
<comment type="caution">
    <text evidence="1">The sequence shown here is derived from an EMBL/GenBank/DDBJ whole genome shotgun (WGS) entry which is preliminary data.</text>
</comment>
<gene>
    <name evidence="1" type="ORF">FMOSSE_LOCUS10392</name>
</gene>
<evidence type="ECO:0000313" key="2">
    <source>
        <dbReference type="Proteomes" id="UP000789375"/>
    </source>
</evidence>
<organism evidence="1 2">
    <name type="scientific">Funneliformis mosseae</name>
    <name type="common">Endomycorrhizal fungus</name>
    <name type="synonym">Glomus mosseae</name>
    <dbReference type="NCBI Taxonomy" id="27381"/>
    <lineage>
        <taxon>Eukaryota</taxon>
        <taxon>Fungi</taxon>
        <taxon>Fungi incertae sedis</taxon>
        <taxon>Mucoromycota</taxon>
        <taxon>Glomeromycotina</taxon>
        <taxon>Glomeromycetes</taxon>
        <taxon>Glomerales</taxon>
        <taxon>Glomeraceae</taxon>
        <taxon>Funneliformis</taxon>
    </lineage>
</organism>